<organism evidence="2 3">
    <name type="scientific">Lactiplantibacillus nangangensis</name>
    <dbReference type="NCBI Taxonomy" id="2559917"/>
    <lineage>
        <taxon>Bacteria</taxon>
        <taxon>Bacillati</taxon>
        <taxon>Bacillota</taxon>
        <taxon>Bacilli</taxon>
        <taxon>Lactobacillales</taxon>
        <taxon>Lactobacillaceae</taxon>
        <taxon>Lactiplantibacillus</taxon>
    </lineage>
</organism>
<evidence type="ECO:0000313" key="3">
    <source>
        <dbReference type="Proteomes" id="UP001596171"/>
    </source>
</evidence>
<proteinExistence type="predicted"/>
<evidence type="ECO:0000256" key="1">
    <source>
        <dbReference type="SAM" id="Phobius"/>
    </source>
</evidence>
<gene>
    <name evidence="2" type="ORF">ACFP1L_03335</name>
</gene>
<keyword evidence="1" id="KW-1133">Transmembrane helix</keyword>
<sequence>MFLIIYCTLAIAVFFWIFGFKTAAAIIGILSLLLIAYSFIRRQIERKRLLKRQTATNKSRG</sequence>
<reference evidence="3" key="1">
    <citation type="journal article" date="2019" name="Int. J. Syst. Evol. Microbiol.">
        <title>The Global Catalogue of Microorganisms (GCM) 10K type strain sequencing project: providing services to taxonomists for standard genome sequencing and annotation.</title>
        <authorList>
            <consortium name="The Broad Institute Genomics Platform"/>
            <consortium name="The Broad Institute Genome Sequencing Center for Infectious Disease"/>
            <person name="Wu L."/>
            <person name="Ma J."/>
        </authorList>
    </citation>
    <scope>NUCLEOTIDE SEQUENCE [LARGE SCALE GENOMIC DNA]</scope>
    <source>
        <strain evidence="3">CCM 8930</strain>
    </source>
</reference>
<protein>
    <submittedName>
        <fullName evidence="2">Uncharacterized protein</fullName>
    </submittedName>
</protein>
<evidence type="ECO:0000313" key="2">
    <source>
        <dbReference type="EMBL" id="MFC6200929.1"/>
    </source>
</evidence>
<keyword evidence="3" id="KW-1185">Reference proteome</keyword>
<dbReference type="Proteomes" id="UP001596171">
    <property type="component" value="Unassembled WGS sequence"/>
</dbReference>
<name>A0ABW1SI89_9LACO</name>
<dbReference type="EMBL" id="JBHSSE010000007">
    <property type="protein sequence ID" value="MFC6200929.1"/>
    <property type="molecule type" value="Genomic_DNA"/>
</dbReference>
<dbReference type="RefSeq" id="WP_137616983.1">
    <property type="nucleotide sequence ID" value="NZ_BJDI01000015.1"/>
</dbReference>
<comment type="caution">
    <text evidence="2">The sequence shown here is derived from an EMBL/GenBank/DDBJ whole genome shotgun (WGS) entry which is preliminary data.</text>
</comment>
<keyword evidence="1" id="KW-0472">Membrane</keyword>
<feature type="transmembrane region" description="Helical" evidence="1">
    <location>
        <begin position="12"/>
        <end position="40"/>
    </location>
</feature>
<accession>A0ABW1SI89</accession>
<keyword evidence="1" id="KW-0812">Transmembrane</keyword>